<name>A0ABD0VXS6_UMBPY</name>
<dbReference type="InterPro" id="IPR027883">
    <property type="entry name" value="Redic1-like"/>
</dbReference>
<dbReference type="AlphaFoldDB" id="A0ABD0VXS6"/>
<feature type="region of interest" description="Disordered" evidence="1">
    <location>
        <begin position="544"/>
        <end position="588"/>
    </location>
</feature>
<evidence type="ECO:0000313" key="2">
    <source>
        <dbReference type="EMBL" id="KAL0962792.1"/>
    </source>
</evidence>
<evidence type="ECO:0000313" key="3">
    <source>
        <dbReference type="Proteomes" id="UP001557470"/>
    </source>
</evidence>
<evidence type="ECO:0000256" key="1">
    <source>
        <dbReference type="SAM" id="MobiDB-lite"/>
    </source>
</evidence>
<dbReference type="Proteomes" id="UP001557470">
    <property type="component" value="Unassembled WGS sequence"/>
</dbReference>
<dbReference type="PANTHER" id="PTHR35158">
    <property type="entry name" value="CDNA SEQUENCE CN725425"/>
    <property type="match status" value="1"/>
</dbReference>
<dbReference type="PANTHER" id="PTHR35158:SF1">
    <property type="entry name" value="CDNA SEQUENCE CN725425"/>
    <property type="match status" value="1"/>
</dbReference>
<protein>
    <submittedName>
        <fullName evidence="2">Uncharacterized protein</fullName>
    </submittedName>
</protein>
<organism evidence="2 3">
    <name type="scientific">Umbra pygmaea</name>
    <name type="common">Eastern mudminnow</name>
    <dbReference type="NCBI Taxonomy" id="75934"/>
    <lineage>
        <taxon>Eukaryota</taxon>
        <taxon>Metazoa</taxon>
        <taxon>Chordata</taxon>
        <taxon>Craniata</taxon>
        <taxon>Vertebrata</taxon>
        <taxon>Euteleostomi</taxon>
        <taxon>Actinopterygii</taxon>
        <taxon>Neopterygii</taxon>
        <taxon>Teleostei</taxon>
        <taxon>Protacanthopterygii</taxon>
        <taxon>Esociformes</taxon>
        <taxon>Umbridae</taxon>
        <taxon>Umbra</taxon>
    </lineage>
</organism>
<keyword evidence="3" id="KW-1185">Reference proteome</keyword>
<dbReference type="EMBL" id="JAGEUA010000011">
    <property type="protein sequence ID" value="KAL0962792.1"/>
    <property type="molecule type" value="Genomic_DNA"/>
</dbReference>
<gene>
    <name evidence="2" type="ORF">UPYG_G00345510</name>
</gene>
<accession>A0ABD0VXS6</accession>
<feature type="compositionally biased region" description="Polar residues" evidence="1">
    <location>
        <begin position="544"/>
        <end position="565"/>
    </location>
</feature>
<comment type="caution">
    <text evidence="2">The sequence shown here is derived from an EMBL/GenBank/DDBJ whole genome shotgun (WGS) entry which is preliminary data.</text>
</comment>
<sequence length="622" mass="69309">MNWVGGSRNRFMMRNDVKKQREFFEKKKIQRRIKTLGIATCPEEASGGSMDLVTLFIVNQIAAKKHSIDQPKMTRITHDRGPKTIRQRPLELPMSPCSPSQLSLVESQPFYSVQPARKRKPCIPDEFKGRRLSPVLESNMSDTSGLDYQHPIRDTLSPFSSGSSSVFSLQQRVPVQPHRSPIPWDDSALEHTQFRPLCQPVERRECAPGFNVSQHPLSPPPVCTALFGTEPDIPETRDPPTNTAGFSIHPLKGKLHPFEFPFREQKVDFSLSQSDRKVPNEEPFFRGFRHEEKGSEAPHFKKSMPKIYLKQELLTTSSRDVSNFTDVSSSCPGHVHLDSMECFQSSSSYSPRGDHHEEDVYPQPYQAGSTQFHTDRCHSAESPILSCASSSWKNTQHVRPYTPDRSPQCKGNCGNHQRAIYSSGCSESPSVCLNTEDYDSQAKAMGDQYVPSRPLSESQSSEDKTAAVKTRVTETVEMATQTVSDVTSKCPTADASTQCSFRPVCEANVLRDYESINTTVCNVILTPSTRGQSIHRDASVTLQTHRASPDTSGSAGIKNTPNTESTARKLKVGPGHHPSVIPLKQACQSSPESRLHLKRLTMSASDTLLNTNDVQDLRGLQQ</sequence>
<reference evidence="2 3" key="1">
    <citation type="submission" date="2024-06" db="EMBL/GenBank/DDBJ databases">
        <authorList>
            <person name="Pan Q."/>
            <person name="Wen M."/>
            <person name="Jouanno E."/>
            <person name="Zahm M."/>
            <person name="Klopp C."/>
            <person name="Cabau C."/>
            <person name="Louis A."/>
            <person name="Berthelot C."/>
            <person name="Parey E."/>
            <person name="Roest Crollius H."/>
            <person name="Montfort J."/>
            <person name="Robinson-Rechavi M."/>
            <person name="Bouchez O."/>
            <person name="Lampietro C."/>
            <person name="Lopez Roques C."/>
            <person name="Donnadieu C."/>
            <person name="Postlethwait J."/>
            <person name="Bobe J."/>
            <person name="Verreycken H."/>
            <person name="Guiguen Y."/>
        </authorList>
    </citation>
    <scope>NUCLEOTIDE SEQUENCE [LARGE SCALE GENOMIC DNA]</scope>
    <source>
        <strain evidence="2">Up_M1</strain>
        <tissue evidence="2">Testis</tissue>
    </source>
</reference>
<proteinExistence type="predicted"/>